<organism evidence="3 4">
    <name type="scientific">Treponema medium ATCC 700293</name>
    <dbReference type="NCBI Taxonomy" id="1125700"/>
    <lineage>
        <taxon>Bacteria</taxon>
        <taxon>Pseudomonadati</taxon>
        <taxon>Spirochaetota</taxon>
        <taxon>Spirochaetia</taxon>
        <taxon>Spirochaetales</taxon>
        <taxon>Treponemataceae</taxon>
        <taxon>Treponema</taxon>
    </lineage>
</organism>
<feature type="region of interest" description="Disordered" evidence="1">
    <location>
        <begin position="443"/>
        <end position="532"/>
    </location>
</feature>
<dbReference type="EMBL" id="ATFE01000013">
    <property type="protein sequence ID" value="EPF28087.1"/>
    <property type="molecule type" value="Genomic_DNA"/>
</dbReference>
<feature type="region of interest" description="Disordered" evidence="1">
    <location>
        <begin position="28"/>
        <end position="214"/>
    </location>
</feature>
<evidence type="ECO:0000256" key="2">
    <source>
        <dbReference type="SAM" id="SignalP"/>
    </source>
</evidence>
<feature type="compositionally biased region" description="Low complexity" evidence="1">
    <location>
        <begin position="178"/>
        <end position="214"/>
    </location>
</feature>
<proteinExistence type="predicted"/>
<reference evidence="3 4" key="1">
    <citation type="submission" date="2013-04" db="EMBL/GenBank/DDBJ databases">
        <title>The Genome Sequence of Treponema medium ATCC 700293.</title>
        <authorList>
            <consortium name="The Broad Institute Genomics Platform"/>
            <person name="Earl A."/>
            <person name="Ward D."/>
            <person name="Feldgarden M."/>
            <person name="Gevers D."/>
            <person name="Leonetti C."/>
            <person name="Blanton J.M."/>
            <person name="Dewhirst F.E."/>
            <person name="Izard J."/>
            <person name="Walker B."/>
            <person name="Young S."/>
            <person name="Zeng Q."/>
            <person name="Gargeya S."/>
            <person name="Fitzgerald M."/>
            <person name="Haas B."/>
            <person name="Abouelleil A."/>
            <person name="Allen A.W."/>
            <person name="Alvarado L."/>
            <person name="Arachchi H.M."/>
            <person name="Berlin A.M."/>
            <person name="Chapman S.B."/>
            <person name="Gainer-Dewar J."/>
            <person name="Goldberg J."/>
            <person name="Griggs A."/>
            <person name="Gujja S."/>
            <person name="Hansen M."/>
            <person name="Howarth C."/>
            <person name="Imamovic A."/>
            <person name="Ireland A."/>
            <person name="Larimer J."/>
            <person name="McCowan C."/>
            <person name="Murphy C."/>
            <person name="Pearson M."/>
            <person name="Poon T.W."/>
            <person name="Priest M."/>
            <person name="Roberts A."/>
            <person name="Saif S."/>
            <person name="Shea T."/>
            <person name="Sisk P."/>
            <person name="Sykes S."/>
            <person name="Wortman J."/>
            <person name="Nusbaum C."/>
            <person name="Birren B."/>
        </authorList>
    </citation>
    <scope>NUCLEOTIDE SEQUENCE [LARGE SCALE GENOMIC DNA]</scope>
    <source>
        <strain evidence="3 4">ATCC 700293</strain>
    </source>
</reference>
<protein>
    <recommendedName>
        <fullName evidence="5">Tetratricopeptide repeat protein</fullName>
    </recommendedName>
</protein>
<feature type="compositionally biased region" description="Polar residues" evidence="1">
    <location>
        <begin position="79"/>
        <end position="90"/>
    </location>
</feature>
<keyword evidence="2" id="KW-0732">Signal</keyword>
<feature type="compositionally biased region" description="Low complexity" evidence="1">
    <location>
        <begin position="459"/>
        <end position="496"/>
    </location>
</feature>
<dbReference type="AlphaFoldDB" id="A0AA87NQC7"/>
<feature type="compositionally biased region" description="Polar residues" evidence="1">
    <location>
        <begin position="34"/>
        <end position="56"/>
    </location>
</feature>
<evidence type="ECO:0000256" key="1">
    <source>
        <dbReference type="SAM" id="MobiDB-lite"/>
    </source>
</evidence>
<evidence type="ECO:0000313" key="4">
    <source>
        <dbReference type="Proteomes" id="UP000014634"/>
    </source>
</evidence>
<comment type="caution">
    <text evidence="3">The sequence shown here is derived from an EMBL/GenBank/DDBJ whole genome shotgun (WGS) entry which is preliminary data.</text>
</comment>
<accession>A0AA87NQC7</accession>
<evidence type="ECO:0000313" key="3">
    <source>
        <dbReference type="EMBL" id="EPF28087.1"/>
    </source>
</evidence>
<dbReference type="RefSeq" id="WP_016523711.1">
    <property type="nucleotide sequence ID" value="NZ_KE332517.1"/>
</dbReference>
<sequence>MKKSIYPPCLILLILLIVPVTACTTRAAAEKPQDTPSRQEQSATESASHTGNTMSPQPAPAETQPSKPAMQPDAVSGATIDTVSGATISQRQKRTPASEAVGTDKDMATSGAAVSKKQHTPATTAGKAAGQKNTDADKTAAKAQSEPTVTAAAQHSKQDSSEAVVQNEENSGKTTVQDSTAVASPALAAADTSVPTKTAGEAEPTAAAGESVAAETAGELTLAASNPDTVTAENTTAADIAKATENTPQPTTTADTAVEQVPTAPSTGEPVPLATADTPVLSAEQNVPAYETTLADLISDFEKQGGTHGYEPPPTFHEEMLDLFSPQIFTVALSKEPETEQKPKVSRMVAVEEKQRLELTYPGHGWVYVGEQTSQPGLKYEQRKLQDNTSIFMFTAEKKGDYILHFSYFDVFTNEFVTDAIAVSVSAARSTAAKAMVKAPDYQTEADSDTTEAQANKNTQASASQPSSSSTATTGTGTTTHTAQAAAEAPQTAGTGSQSKTLEQTMSAGTVETASSAAENTGDSTGQVPTAASEEVLSSDQLLEKARTAIAAADAGTALTYLDNFFTTAEEKLDEGLFLKGRAYELNGSVRNIRLALDAYKTLTDGFPQSKYWAEADARIRYITGFYINIQ</sequence>
<feature type="region of interest" description="Disordered" evidence="1">
    <location>
        <begin position="239"/>
        <end position="272"/>
    </location>
</feature>
<name>A0AA87NQC7_TREMD</name>
<gene>
    <name evidence="3" type="ORF">HMPREF9195_01778</name>
</gene>
<evidence type="ECO:0008006" key="5">
    <source>
        <dbReference type="Google" id="ProtNLM"/>
    </source>
</evidence>
<feature type="compositionally biased region" description="Polar residues" evidence="1">
    <location>
        <begin position="497"/>
        <end position="532"/>
    </location>
</feature>
<feature type="signal peptide" evidence="2">
    <location>
        <begin position="1"/>
        <end position="22"/>
    </location>
</feature>
<dbReference type="Proteomes" id="UP000014634">
    <property type="component" value="Unassembled WGS sequence"/>
</dbReference>
<feature type="chain" id="PRO_5041701613" description="Tetratricopeptide repeat protein" evidence="2">
    <location>
        <begin position="23"/>
        <end position="631"/>
    </location>
</feature>
<feature type="compositionally biased region" description="Polar residues" evidence="1">
    <location>
        <begin position="244"/>
        <end position="255"/>
    </location>
</feature>
<feature type="compositionally biased region" description="Polar residues" evidence="1">
    <location>
        <begin position="145"/>
        <end position="177"/>
    </location>
</feature>